<keyword evidence="5 12" id="KW-0067">ATP-binding</keyword>
<keyword evidence="4 12" id="KW-0347">Helicase</keyword>
<comment type="similarity">
    <text evidence="1">Belongs to the helicase family. UvrD subfamily.</text>
</comment>
<evidence type="ECO:0000256" key="8">
    <source>
        <dbReference type="ARBA" id="ARBA00034617"/>
    </source>
</evidence>
<evidence type="ECO:0000313" key="15">
    <source>
        <dbReference type="EMBL" id="GGG43497.1"/>
    </source>
</evidence>
<evidence type="ECO:0000256" key="4">
    <source>
        <dbReference type="ARBA" id="ARBA00022806"/>
    </source>
</evidence>
<dbReference type="PROSITE" id="PS51198">
    <property type="entry name" value="UVRD_HELICASE_ATP_BIND"/>
    <property type="match status" value="1"/>
</dbReference>
<dbReference type="InterPro" id="IPR013986">
    <property type="entry name" value="DExx_box_DNA_helicase_dom_sf"/>
</dbReference>
<comment type="catalytic activity">
    <reaction evidence="11">
        <text>ATP + H2O = ADP + phosphate + H(+)</text>
        <dbReference type="Rhea" id="RHEA:13065"/>
        <dbReference type="ChEBI" id="CHEBI:15377"/>
        <dbReference type="ChEBI" id="CHEBI:15378"/>
        <dbReference type="ChEBI" id="CHEBI:30616"/>
        <dbReference type="ChEBI" id="CHEBI:43474"/>
        <dbReference type="ChEBI" id="CHEBI:456216"/>
        <dbReference type="EC" id="5.6.2.4"/>
    </reaction>
</comment>
<organism evidence="15 16">
    <name type="scientific">Bizionia arctica</name>
    <dbReference type="NCBI Taxonomy" id="1495645"/>
    <lineage>
        <taxon>Bacteria</taxon>
        <taxon>Pseudomonadati</taxon>
        <taxon>Bacteroidota</taxon>
        <taxon>Flavobacteriia</taxon>
        <taxon>Flavobacteriales</taxon>
        <taxon>Flavobacteriaceae</taxon>
        <taxon>Bizionia</taxon>
    </lineage>
</organism>
<dbReference type="EMBL" id="BMFQ01000002">
    <property type="protein sequence ID" value="GGG43497.1"/>
    <property type="molecule type" value="Genomic_DNA"/>
</dbReference>
<comment type="catalytic activity">
    <reaction evidence="8">
        <text>Couples ATP hydrolysis with the unwinding of duplex DNA by translocating in the 3'-5' direction.</text>
        <dbReference type="EC" id="5.6.2.4"/>
    </reaction>
</comment>
<keyword evidence="2 12" id="KW-0547">Nucleotide-binding</keyword>
<dbReference type="Pfam" id="PF21196">
    <property type="entry name" value="PcrA_UvrD_tudor"/>
    <property type="match status" value="1"/>
</dbReference>
<dbReference type="GO" id="GO:0016787">
    <property type="term" value="F:hydrolase activity"/>
    <property type="evidence" value="ECO:0007669"/>
    <property type="project" value="UniProtKB-UniRule"/>
</dbReference>
<dbReference type="InterPro" id="IPR027417">
    <property type="entry name" value="P-loop_NTPase"/>
</dbReference>
<dbReference type="GO" id="GO:0005524">
    <property type="term" value="F:ATP binding"/>
    <property type="evidence" value="ECO:0007669"/>
    <property type="project" value="UniProtKB-UniRule"/>
</dbReference>
<evidence type="ECO:0000256" key="1">
    <source>
        <dbReference type="ARBA" id="ARBA00009922"/>
    </source>
</evidence>
<dbReference type="GO" id="GO:0033202">
    <property type="term" value="C:DNA helicase complex"/>
    <property type="evidence" value="ECO:0007669"/>
    <property type="project" value="TreeGrafter"/>
</dbReference>
<sequence length="786" mass="89231">METYLSQLNEAQLAPTIQKDGPMIVIAGAGSGKTRVLTFRIAYLMSQGVDSFNILALTFTNKAAREMKERIATIVGTSEAKNLWMGTFHSVFAKILRFEADRLGYPSNFTIYDTQDSDRLIASIIKEMNLDKELYKYKQIRSRISSYKNNLITVKAYSQNPELKEADAMARRPKMGEIYKNYVDRCFKAGAMDFDDLLLKTNELLTRFPEVLAKYQDKFRYILVDEYQDTNHSQYLIVRALSDRFQNICVVGDDAQSIYAFRGANINNILNFQKDYDDVKLFRLEQNYRSTKNIVNAANSIIDKNQTKLDKVVWTANDDGAKIKVNRSLTDGDEGRFVASSIFENKMQNQLKNSDFAILYRTNAQSRAMEDALRKRDIPYRIYGGLSFYQRKEIKDVLSYLRLVINPADEEALKRVINYPARGIGQTTLDRLIVAANGYERSIFEVLQNIDKLDLNINSGTKNKLRDFVTTIESFQVLNKTANAFELAEHVTKATGLIRELNKDGTPEGVAKMENIEELLNGIKDFVEGQKEIVDATASLAEFLEDVALATDLDADKGDADHVALMTIHLAKGLEFPYVYIVGLEEDLFPSAMSMNTRSELEEERRLFYVALTRAEKQAYLTYALSRYRWGKLIDSEPSRFIEEIDEEFLDIITPIEERRFNPMLDADIFGDDISEIKRQANANKIRFKKPVQPTFKKKGAAAEKTPEKTIISTPKNLKPVSKAGGNVNLFDSKLTVGNIVEHLRFGKGEVLQIEGAGSDTKAEIKFVNGGVKKLLLRFAKLEIIG</sequence>
<protein>
    <recommendedName>
        <fullName evidence="9">DNA 3'-5' helicase</fullName>
        <ecNumber evidence="9">5.6.2.4</ecNumber>
    </recommendedName>
    <alternativeName>
        <fullName evidence="10">DNA 3'-5' helicase II</fullName>
    </alternativeName>
</protein>
<dbReference type="EC" id="5.6.2.4" evidence="9"/>
<accession>A0A917GFV1</accession>
<dbReference type="Pfam" id="PF13361">
    <property type="entry name" value="UvrD_C"/>
    <property type="match status" value="1"/>
</dbReference>
<dbReference type="Gene3D" id="3.40.50.300">
    <property type="entry name" value="P-loop containing nucleotide triphosphate hydrolases"/>
    <property type="match status" value="2"/>
</dbReference>
<evidence type="ECO:0000256" key="10">
    <source>
        <dbReference type="ARBA" id="ARBA00034923"/>
    </source>
</evidence>
<evidence type="ECO:0000256" key="2">
    <source>
        <dbReference type="ARBA" id="ARBA00022741"/>
    </source>
</evidence>
<comment type="caution">
    <text evidence="15">The sequence shown here is derived from an EMBL/GenBank/DDBJ whole genome shotgun (WGS) entry which is preliminary data.</text>
</comment>
<proteinExistence type="inferred from homology"/>
<evidence type="ECO:0000259" key="14">
    <source>
        <dbReference type="PROSITE" id="PS51217"/>
    </source>
</evidence>
<dbReference type="PANTHER" id="PTHR11070:SF2">
    <property type="entry name" value="ATP-DEPENDENT DNA HELICASE SRS2"/>
    <property type="match status" value="1"/>
</dbReference>
<dbReference type="CDD" id="cd17932">
    <property type="entry name" value="DEXQc_UvrD"/>
    <property type="match status" value="1"/>
</dbReference>
<dbReference type="RefSeq" id="WP_188463220.1">
    <property type="nucleotide sequence ID" value="NZ_BMFQ01000002.1"/>
</dbReference>
<dbReference type="InterPro" id="IPR014016">
    <property type="entry name" value="UvrD-like_ATP-bd"/>
</dbReference>
<keyword evidence="3 12" id="KW-0378">Hydrolase</keyword>
<dbReference type="Proteomes" id="UP000625976">
    <property type="component" value="Unassembled WGS sequence"/>
</dbReference>
<evidence type="ECO:0000256" key="12">
    <source>
        <dbReference type="PROSITE-ProRule" id="PRU00560"/>
    </source>
</evidence>
<evidence type="ECO:0000259" key="13">
    <source>
        <dbReference type="PROSITE" id="PS51198"/>
    </source>
</evidence>
<feature type="binding site" evidence="12">
    <location>
        <begin position="27"/>
        <end position="34"/>
    </location>
    <ligand>
        <name>ATP</name>
        <dbReference type="ChEBI" id="CHEBI:30616"/>
    </ligand>
</feature>
<dbReference type="Pfam" id="PF00580">
    <property type="entry name" value="UvrD-helicase"/>
    <property type="match status" value="1"/>
</dbReference>
<evidence type="ECO:0000256" key="9">
    <source>
        <dbReference type="ARBA" id="ARBA00034808"/>
    </source>
</evidence>
<feature type="domain" description="UvrD-like helicase C-terminal" evidence="14">
    <location>
        <begin position="292"/>
        <end position="573"/>
    </location>
</feature>
<dbReference type="Gene3D" id="1.10.486.10">
    <property type="entry name" value="PCRA, domain 4"/>
    <property type="match status" value="1"/>
</dbReference>
<dbReference type="CDD" id="cd18807">
    <property type="entry name" value="SF1_C_UvrD"/>
    <property type="match status" value="1"/>
</dbReference>
<gene>
    <name evidence="15" type="primary">uvrD</name>
    <name evidence="15" type="ORF">GCM10010976_13730</name>
</gene>
<keyword evidence="6" id="KW-0238">DNA-binding</keyword>
<dbReference type="FunFam" id="1.10.486.10:FF:000003">
    <property type="entry name" value="ATP-dependent DNA helicase"/>
    <property type="match status" value="1"/>
</dbReference>
<reference evidence="15" key="2">
    <citation type="submission" date="2020-09" db="EMBL/GenBank/DDBJ databases">
        <authorList>
            <person name="Sun Q."/>
            <person name="Zhou Y."/>
        </authorList>
    </citation>
    <scope>NUCLEOTIDE SEQUENCE</scope>
    <source>
        <strain evidence="15">CGMCC 1.12751</strain>
    </source>
</reference>
<dbReference type="GO" id="GO:0000725">
    <property type="term" value="P:recombinational repair"/>
    <property type="evidence" value="ECO:0007669"/>
    <property type="project" value="TreeGrafter"/>
</dbReference>
<dbReference type="AlphaFoldDB" id="A0A917GFV1"/>
<reference evidence="15" key="1">
    <citation type="journal article" date="2014" name="Int. J. Syst. Evol. Microbiol.">
        <title>Complete genome sequence of Corynebacterium casei LMG S-19264T (=DSM 44701T), isolated from a smear-ripened cheese.</title>
        <authorList>
            <consortium name="US DOE Joint Genome Institute (JGI-PGF)"/>
            <person name="Walter F."/>
            <person name="Albersmeier A."/>
            <person name="Kalinowski J."/>
            <person name="Ruckert C."/>
        </authorList>
    </citation>
    <scope>NUCLEOTIDE SEQUENCE</scope>
    <source>
        <strain evidence="15">CGMCC 1.12751</strain>
    </source>
</reference>
<keyword evidence="16" id="KW-1185">Reference proteome</keyword>
<dbReference type="InterPro" id="IPR000212">
    <property type="entry name" value="DNA_helicase_UvrD/REP"/>
</dbReference>
<dbReference type="GO" id="GO:0043138">
    <property type="term" value="F:3'-5' DNA helicase activity"/>
    <property type="evidence" value="ECO:0007669"/>
    <property type="project" value="UniProtKB-EC"/>
</dbReference>
<name>A0A917GFV1_9FLAO</name>
<dbReference type="GO" id="GO:0003677">
    <property type="term" value="F:DNA binding"/>
    <property type="evidence" value="ECO:0007669"/>
    <property type="project" value="UniProtKB-KW"/>
</dbReference>
<evidence type="ECO:0000256" key="6">
    <source>
        <dbReference type="ARBA" id="ARBA00023125"/>
    </source>
</evidence>
<evidence type="ECO:0000256" key="3">
    <source>
        <dbReference type="ARBA" id="ARBA00022801"/>
    </source>
</evidence>
<dbReference type="GO" id="GO:0005829">
    <property type="term" value="C:cytosol"/>
    <property type="evidence" value="ECO:0007669"/>
    <property type="project" value="TreeGrafter"/>
</dbReference>
<evidence type="ECO:0000256" key="5">
    <source>
        <dbReference type="ARBA" id="ARBA00022840"/>
    </source>
</evidence>
<dbReference type="PROSITE" id="PS51217">
    <property type="entry name" value="UVRD_HELICASE_CTER"/>
    <property type="match status" value="1"/>
</dbReference>
<evidence type="ECO:0000256" key="11">
    <source>
        <dbReference type="ARBA" id="ARBA00048988"/>
    </source>
</evidence>
<keyword evidence="7" id="KW-0413">Isomerase</keyword>
<evidence type="ECO:0000256" key="7">
    <source>
        <dbReference type="ARBA" id="ARBA00023235"/>
    </source>
</evidence>
<dbReference type="PANTHER" id="PTHR11070">
    <property type="entry name" value="UVRD / RECB / PCRA DNA HELICASE FAMILY MEMBER"/>
    <property type="match status" value="1"/>
</dbReference>
<dbReference type="InterPro" id="IPR014017">
    <property type="entry name" value="DNA_helicase_UvrD-like_C"/>
</dbReference>
<evidence type="ECO:0000313" key="16">
    <source>
        <dbReference type="Proteomes" id="UP000625976"/>
    </source>
</evidence>
<dbReference type="Gene3D" id="1.10.10.160">
    <property type="match status" value="1"/>
</dbReference>
<dbReference type="SUPFAM" id="SSF52540">
    <property type="entry name" value="P-loop containing nucleoside triphosphate hydrolases"/>
    <property type="match status" value="1"/>
</dbReference>
<feature type="domain" description="UvrD-like helicase ATP-binding" evidence="13">
    <location>
        <begin position="6"/>
        <end position="291"/>
    </location>
</feature>